<dbReference type="CDD" id="cd06260">
    <property type="entry name" value="DUF820-like"/>
    <property type="match status" value="1"/>
</dbReference>
<dbReference type="InterPro" id="IPR012296">
    <property type="entry name" value="Nuclease_put_TT1808"/>
</dbReference>
<dbReference type="PANTHER" id="PTHR47152">
    <property type="entry name" value="SLR2084 PROTEIN-RELATED"/>
    <property type="match status" value="1"/>
</dbReference>
<evidence type="ECO:0000259" key="1">
    <source>
        <dbReference type="Pfam" id="PF05685"/>
    </source>
</evidence>
<dbReference type="InterPro" id="IPR011335">
    <property type="entry name" value="Restrct_endonuc-II-like"/>
</dbReference>
<organism evidence="2 3">
    <name type="scientific">Candidatus Entotheonella gemina</name>
    <dbReference type="NCBI Taxonomy" id="1429439"/>
    <lineage>
        <taxon>Bacteria</taxon>
        <taxon>Pseudomonadati</taxon>
        <taxon>Nitrospinota/Tectimicrobiota group</taxon>
        <taxon>Candidatus Tectimicrobiota</taxon>
        <taxon>Candidatus Entotheonellia</taxon>
        <taxon>Candidatus Entotheonellales</taxon>
        <taxon>Candidatus Entotheonellaceae</taxon>
        <taxon>Candidatus Entotheonella</taxon>
    </lineage>
</organism>
<sequence>MSLLLEQNRVIMHGISWQTFQQLLADRGERCGVLLAYDRGTVELRMPSQEHEWIKTTLTQIVDAVAFARDLHYRSLGSTTFNRGDLDRGFEPDACFYLEHADAVTPEQPLDLASAPPPDLVIEVDITRSSMDKLPLYAALGVPEIWRYVDGQVEIRCLMEGEYTVTDTSRVLPGIDAAQISYFINEARTAPNQTGWFKNIITVIETQS</sequence>
<dbReference type="Gene3D" id="3.90.1570.10">
    <property type="entry name" value="tt1808, chain A"/>
    <property type="match status" value="1"/>
</dbReference>
<proteinExistence type="predicted"/>
<dbReference type="Pfam" id="PF05685">
    <property type="entry name" value="Uma2"/>
    <property type="match status" value="1"/>
</dbReference>
<reference evidence="2 3" key="1">
    <citation type="journal article" date="2014" name="Nature">
        <title>An environmental bacterial taxon with a large and distinct metabolic repertoire.</title>
        <authorList>
            <person name="Wilson M.C."/>
            <person name="Mori T."/>
            <person name="Ruckert C."/>
            <person name="Uria A.R."/>
            <person name="Helf M.J."/>
            <person name="Takada K."/>
            <person name="Gernert C."/>
            <person name="Steffens U.A."/>
            <person name="Heycke N."/>
            <person name="Schmitt S."/>
            <person name="Rinke C."/>
            <person name="Helfrich E.J."/>
            <person name="Brachmann A.O."/>
            <person name="Gurgui C."/>
            <person name="Wakimoto T."/>
            <person name="Kracht M."/>
            <person name="Crusemann M."/>
            <person name="Hentschel U."/>
            <person name="Abe I."/>
            <person name="Matsunaga S."/>
            <person name="Kalinowski J."/>
            <person name="Takeyama H."/>
            <person name="Piel J."/>
        </authorList>
    </citation>
    <scope>NUCLEOTIDE SEQUENCE [LARGE SCALE GENOMIC DNA]</scope>
    <source>
        <strain evidence="3">TSY2</strain>
    </source>
</reference>
<dbReference type="SUPFAM" id="SSF52980">
    <property type="entry name" value="Restriction endonuclease-like"/>
    <property type="match status" value="1"/>
</dbReference>
<keyword evidence="3" id="KW-1185">Reference proteome</keyword>
<name>W4M406_9BACT</name>
<protein>
    <recommendedName>
        <fullName evidence="1">Putative restriction endonuclease domain-containing protein</fullName>
    </recommendedName>
</protein>
<dbReference type="AlphaFoldDB" id="W4M406"/>
<gene>
    <name evidence="2" type="ORF">ETSY2_26110</name>
</gene>
<evidence type="ECO:0000313" key="2">
    <source>
        <dbReference type="EMBL" id="ETX04903.1"/>
    </source>
</evidence>
<dbReference type="Proteomes" id="UP000019140">
    <property type="component" value="Unassembled WGS sequence"/>
</dbReference>
<comment type="caution">
    <text evidence="2">The sequence shown here is derived from an EMBL/GenBank/DDBJ whole genome shotgun (WGS) entry which is preliminary data.</text>
</comment>
<feature type="domain" description="Putative restriction endonuclease" evidence="1">
    <location>
        <begin position="17"/>
        <end position="168"/>
    </location>
</feature>
<dbReference type="HOGENOM" id="CLU_098557_0_0_7"/>
<evidence type="ECO:0000313" key="3">
    <source>
        <dbReference type="Proteomes" id="UP000019140"/>
    </source>
</evidence>
<accession>W4M406</accession>
<dbReference type="InterPro" id="IPR008538">
    <property type="entry name" value="Uma2"/>
</dbReference>
<dbReference type="EMBL" id="AZHX01001090">
    <property type="protein sequence ID" value="ETX04903.1"/>
    <property type="molecule type" value="Genomic_DNA"/>
</dbReference>
<dbReference type="PANTHER" id="PTHR47152:SF2">
    <property type="entry name" value="SLR2084 PROTEIN"/>
    <property type="match status" value="1"/>
</dbReference>